<feature type="non-terminal residue" evidence="2">
    <location>
        <position position="1"/>
    </location>
</feature>
<dbReference type="AlphaFoldDB" id="A0A9N9K559"/>
<sequence>LSSDNDTSNLSCDSKTASLERGEQILAESDFLETEISKLEQDDSAKNDNPSCNQAQSIISSEINIMTEHQLCDPGSHPHVTETKNDSIQKDS</sequence>
<reference evidence="2" key="1">
    <citation type="submission" date="2021-06" db="EMBL/GenBank/DDBJ databases">
        <authorList>
            <person name="Kallberg Y."/>
            <person name="Tangrot J."/>
            <person name="Rosling A."/>
        </authorList>
    </citation>
    <scope>NUCLEOTIDE SEQUENCE</scope>
    <source>
        <strain evidence="2">MA453B</strain>
    </source>
</reference>
<dbReference type="Proteomes" id="UP000789405">
    <property type="component" value="Unassembled WGS sequence"/>
</dbReference>
<feature type="region of interest" description="Disordered" evidence="1">
    <location>
        <begin position="70"/>
        <end position="92"/>
    </location>
</feature>
<proteinExistence type="predicted"/>
<protein>
    <submittedName>
        <fullName evidence="2">4647_t:CDS:1</fullName>
    </submittedName>
</protein>
<dbReference type="EMBL" id="CAJVPY010047390">
    <property type="protein sequence ID" value="CAG8811304.1"/>
    <property type="molecule type" value="Genomic_DNA"/>
</dbReference>
<accession>A0A9N9K559</accession>
<name>A0A9N9K559_9GLOM</name>
<evidence type="ECO:0000313" key="2">
    <source>
        <dbReference type="EMBL" id="CAG8811304.1"/>
    </source>
</evidence>
<organism evidence="2 3">
    <name type="scientific">Dentiscutata erythropus</name>
    <dbReference type="NCBI Taxonomy" id="1348616"/>
    <lineage>
        <taxon>Eukaryota</taxon>
        <taxon>Fungi</taxon>
        <taxon>Fungi incertae sedis</taxon>
        <taxon>Mucoromycota</taxon>
        <taxon>Glomeromycotina</taxon>
        <taxon>Glomeromycetes</taxon>
        <taxon>Diversisporales</taxon>
        <taxon>Gigasporaceae</taxon>
        <taxon>Dentiscutata</taxon>
    </lineage>
</organism>
<keyword evidence="3" id="KW-1185">Reference proteome</keyword>
<gene>
    <name evidence="2" type="ORF">DERYTH_LOCUS25443</name>
</gene>
<comment type="caution">
    <text evidence="2">The sequence shown here is derived from an EMBL/GenBank/DDBJ whole genome shotgun (WGS) entry which is preliminary data.</text>
</comment>
<evidence type="ECO:0000313" key="3">
    <source>
        <dbReference type="Proteomes" id="UP000789405"/>
    </source>
</evidence>
<feature type="compositionally biased region" description="Basic and acidic residues" evidence="1">
    <location>
        <begin position="79"/>
        <end position="92"/>
    </location>
</feature>
<evidence type="ECO:0000256" key="1">
    <source>
        <dbReference type="SAM" id="MobiDB-lite"/>
    </source>
</evidence>